<keyword evidence="1" id="KW-0175">Coiled coil</keyword>
<name>A0A174P910_BACUN</name>
<dbReference type="Proteomes" id="UP000095614">
    <property type="component" value="Unassembled WGS sequence"/>
</dbReference>
<reference evidence="2 3" key="1">
    <citation type="submission" date="2015-09" db="EMBL/GenBank/DDBJ databases">
        <authorList>
            <consortium name="Pathogen Informatics"/>
        </authorList>
    </citation>
    <scope>NUCLEOTIDE SEQUENCE [LARGE SCALE GENOMIC DNA]</scope>
    <source>
        <strain evidence="2 3">2789STDY5834847</strain>
    </source>
</reference>
<dbReference type="AlphaFoldDB" id="A0A174P910"/>
<dbReference type="OrthoDB" id="1090083at2"/>
<evidence type="ECO:0000256" key="1">
    <source>
        <dbReference type="SAM" id="Coils"/>
    </source>
</evidence>
<evidence type="ECO:0000313" key="2">
    <source>
        <dbReference type="EMBL" id="CUP55330.1"/>
    </source>
</evidence>
<gene>
    <name evidence="2" type="ORF">ERS852462_03984</name>
</gene>
<evidence type="ECO:0000313" key="3">
    <source>
        <dbReference type="Proteomes" id="UP000095614"/>
    </source>
</evidence>
<dbReference type="EMBL" id="CZAF01000014">
    <property type="protein sequence ID" value="CUP55330.1"/>
    <property type="molecule type" value="Genomic_DNA"/>
</dbReference>
<organism evidence="2 3">
    <name type="scientific">Bacteroides uniformis</name>
    <dbReference type="NCBI Taxonomy" id="820"/>
    <lineage>
        <taxon>Bacteria</taxon>
        <taxon>Pseudomonadati</taxon>
        <taxon>Bacteroidota</taxon>
        <taxon>Bacteroidia</taxon>
        <taxon>Bacteroidales</taxon>
        <taxon>Bacteroidaceae</taxon>
        <taxon>Bacteroides</taxon>
    </lineage>
</organism>
<feature type="coiled-coil region" evidence="1">
    <location>
        <begin position="419"/>
        <end position="446"/>
    </location>
</feature>
<proteinExistence type="predicted"/>
<dbReference type="RefSeq" id="WP_036631120.1">
    <property type="nucleotide sequence ID" value="NZ_CP072239.1"/>
</dbReference>
<sequence length="614" mass="70158">MSTEKYNKEQIRNRMLKYAAAFWGIKKAENFDPVVKLLLEALSNEIYMLGEDFTAIETRLLEKTARILTPDILTSPFPAHGIVHAYPIEPCYLITRESGMYYESDSLTRKLSTGSVSFYPACDTLLHKADVKYMVCDDLLYRIAPTLEKTMIARAETRMPPRTVWLGMAVDESISDLEDFSFYLDFPNLTESYEYLLLLPCTEWSVEGKTVVMEGGIHEKTTIQKEPTRAFFQDYDVMSVIDKEVMDIYSKHFLKVSQSFPLNGSCRKNLPDTLRSCFKEAVLEKMQDKLVWVKIQFPAHFTAEVLEELHAGINIVPVENKTLHEQTTTLEETFRVIPLRTGSYESLLSVHSVKDSDGKNYHELLYPAKDSTESYGTYSIRKGGCERFDSRSAKELLGYLSDLLDDETHAFNAVSSIKLQALTIQMEQLMAQMKQTADNMNEFRETPYYLMIDELSGKGQITVKYWTTNCEVGNRIQAGVNLSPNATTYLDPKTLALVSTTYGGKQAPQNRERIDIYKYAFISHGRVLTQNDIASFCKKELGELLVRTEIRNGVEISPMPHEGLIRTKEVHLILGTKLDEPSQEKQIKDNLRTKLSACSPDTFNYRIFIEYNKA</sequence>
<protein>
    <submittedName>
        <fullName evidence="2">Uncharacterized protein</fullName>
    </submittedName>
</protein>
<accession>A0A174P910</accession>